<proteinExistence type="predicted"/>
<sequence>MLEIDGEERRYPTQLLQDGINATASIEWIRMGSIFAETEGHTTIAGRDKRSSIDRMDQDGNALKAVVLKARCQSIKLSPDLNGGIIRCRKGIRSFVICAEPMQSKQTGETHQVPRRSAR</sequence>
<name>A0AAW1MFS2_POPJA</name>
<comment type="caution">
    <text evidence="1">The sequence shown here is derived from an EMBL/GenBank/DDBJ whole genome shotgun (WGS) entry which is preliminary data.</text>
</comment>
<evidence type="ECO:0000313" key="2">
    <source>
        <dbReference type="Proteomes" id="UP001458880"/>
    </source>
</evidence>
<evidence type="ECO:0000313" key="1">
    <source>
        <dbReference type="EMBL" id="KAK9745622.1"/>
    </source>
</evidence>
<gene>
    <name evidence="1" type="ORF">QE152_g6829</name>
</gene>
<keyword evidence="2" id="KW-1185">Reference proteome</keyword>
<organism evidence="1 2">
    <name type="scientific">Popillia japonica</name>
    <name type="common">Japanese beetle</name>
    <dbReference type="NCBI Taxonomy" id="7064"/>
    <lineage>
        <taxon>Eukaryota</taxon>
        <taxon>Metazoa</taxon>
        <taxon>Ecdysozoa</taxon>
        <taxon>Arthropoda</taxon>
        <taxon>Hexapoda</taxon>
        <taxon>Insecta</taxon>
        <taxon>Pterygota</taxon>
        <taxon>Neoptera</taxon>
        <taxon>Endopterygota</taxon>
        <taxon>Coleoptera</taxon>
        <taxon>Polyphaga</taxon>
        <taxon>Scarabaeiformia</taxon>
        <taxon>Scarabaeidae</taxon>
        <taxon>Rutelinae</taxon>
        <taxon>Popillia</taxon>
    </lineage>
</organism>
<dbReference type="AlphaFoldDB" id="A0AAW1MFS2"/>
<accession>A0AAW1MFS2</accession>
<dbReference type="EMBL" id="JASPKY010000047">
    <property type="protein sequence ID" value="KAK9745622.1"/>
    <property type="molecule type" value="Genomic_DNA"/>
</dbReference>
<dbReference type="Proteomes" id="UP001458880">
    <property type="component" value="Unassembled WGS sequence"/>
</dbReference>
<protein>
    <submittedName>
        <fullName evidence="1">Uncharacterized protein</fullName>
    </submittedName>
</protein>
<reference evidence="1 2" key="1">
    <citation type="journal article" date="2024" name="BMC Genomics">
        <title>De novo assembly and annotation of Popillia japonica's genome with initial clues to its potential as an invasive pest.</title>
        <authorList>
            <person name="Cucini C."/>
            <person name="Boschi S."/>
            <person name="Funari R."/>
            <person name="Cardaioli E."/>
            <person name="Iannotti N."/>
            <person name="Marturano G."/>
            <person name="Paoli F."/>
            <person name="Bruttini M."/>
            <person name="Carapelli A."/>
            <person name="Frati F."/>
            <person name="Nardi F."/>
        </authorList>
    </citation>
    <scope>NUCLEOTIDE SEQUENCE [LARGE SCALE GENOMIC DNA]</scope>
    <source>
        <strain evidence="1">DMR45628</strain>
    </source>
</reference>